<organism evidence="5 6">
    <name type="scientific">Candidatus Iainarchaeum sp</name>
    <dbReference type="NCBI Taxonomy" id="3101447"/>
    <lineage>
        <taxon>Archaea</taxon>
        <taxon>Candidatus Iainarchaeota</taxon>
        <taxon>Candidatus Iainarchaeia</taxon>
        <taxon>Candidatus Iainarchaeales</taxon>
        <taxon>Candidatus Iainarchaeaceae</taxon>
        <taxon>Candidatus Iainarchaeum</taxon>
    </lineage>
</organism>
<protein>
    <submittedName>
        <fullName evidence="5">30S ribosomal protein S19e</fullName>
    </submittedName>
</protein>
<feature type="region of interest" description="Disordered" evidence="4">
    <location>
        <begin position="153"/>
        <end position="196"/>
    </location>
</feature>
<evidence type="ECO:0000256" key="3">
    <source>
        <dbReference type="ARBA" id="ARBA00023274"/>
    </source>
</evidence>
<comment type="caution">
    <text evidence="5">The sequence shown here is derived from an EMBL/GenBank/DDBJ whole genome shotgun (WGS) entry which is preliminary data.</text>
</comment>
<keyword evidence="3" id="KW-0687">Ribonucleoprotein</keyword>
<evidence type="ECO:0000256" key="4">
    <source>
        <dbReference type="SAM" id="MobiDB-lite"/>
    </source>
</evidence>
<dbReference type="InterPro" id="IPR036388">
    <property type="entry name" value="WH-like_DNA-bd_sf"/>
</dbReference>
<sequence length="196" mass="22304">MKKVTAFDVPSALLIEDIAAQLTQSPGFKQPAFIEFVKSGAHRERAPSRADWYSIRMASVLYRVYKDGPLGTESLRTYYGGRKNRGVRPHKFTKASGKVIRLCLQTLEKEGFIKKAKKGREVTGKGQALLTKTANDLYPNIENRVKQMVENRKARHVERLNRERETKAAGAMTKRPEDDRKKDGKKSDRPKKEGKE</sequence>
<reference evidence="5" key="1">
    <citation type="submission" date="2021-03" db="EMBL/GenBank/DDBJ databases">
        <authorList>
            <person name="Jaffe A."/>
        </authorList>
    </citation>
    <scope>NUCLEOTIDE SEQUENCE</scope>
    <source>
        <strain evidence="5">RIFCSPLOWO2_01_FULL_AR10_48_17</strain>
    </source>
</reference>
<dbReference type="AlphaFoldDB" id="A0A8T4LD53"/>
<gene>
    <name evidence="5" type="ORF">J4215_01590</name>
</gene>
<proteinExistence type="inferred from homology"/>
<dbReference type="NCBIfam" id="NF006811">
    <property type="entry name" value="PRK09333.1"/>
    <property type="match status" value="1"/>
</dbReference>
<dbReference type="PANTHER" id="PTHR11710">
    <property type="entry name" value="40S RIBOSOMAL PROTEIN S19"/>
    <property type="match status" value="1"/>
</dbReference>
<dbReference type="PANTHER" id="PTHR11710:SF0">
    <property type="entry name" value="40S RIBOSOMAL PROTEIN S19"/>
    <property type="match status" value="1"/>
</dbReference>
<dbReference type="GO" id="GO:0003723">
    <property type="term" value="F:RNA binding"/>
    <property type="evidence" value="ECO:0007669"/>
    <property type="project" value="TreeGrafter"/>
</dbReference>
<evidence type="ECO:0000256" key="2">
    <source>
        <dbReference type="ARBA" id="ARBA00022980"/>
    </source>
</evidence>
<keyword evidence="2 5" id="KW-0689">Ribosomal protein</keyword>
<feature type="compositionally biased region" description="Basic and acidic residues" evidence="4">
    <location>
        <begin position="174"/>
        <end position="196"/>
    </location>
</feature>
<dbReference type="Pfam" id="PF01090">
    <property type="entry name" value="Ribosomal_S19e"/>
    <property type="match status" value="1"/>
</dbReference>
<dbReference type="SUPFAM" id="SSF46785">
    <property type="entry name" value="Winged helix' DNA-binding domain"/>
    <property type="match status" value="1"/>
</dbReference>
<comment type="similarity">
    <text evidence="1">Belongs to the eukaryotic ribosomal protein eS19 family.</text>
</comment>
<dbReference type="GO" id="GO:0022627">
    <property type="term" value="C:cytosolic small ribosomal subunit"/>
    <property type="evidence" value="ECO:0007669"/>
    <property type="project" value="TreeGrafter"/>
</dbReference>
<name>A0A8T4LD53_9ARCH</name>
<dbReference type="GO" id="GO:0006412">
    <property type="term" value="P:translation"/>
    <property type="evidence" value="ECO:0007669"/>
    <property type="project" value="InterPro"/>
</dbReference>
<dbReference type="GO" id="GO:0000028">
    <property type="term" value="P:ribosomal small subunit assembly"/>
    <property type="evidence" value="ECO:0007669"/>
    <property type="project" value="TreeGrafter"/>
</dbReference>
<reference evidence="5" key="2">
    <citation type="submission" date="2021-05" db="EMBL/GenBank/DDBJ databases">
        <title>Protein family content uncovers lineage relationships and bacterial pathway maintenance mechanisms in DPANN archaea.</title>
        <authorList>
            <person name="Castelle C.J."/>
            <person name="Meheust R."/>
            <person name="Jaffe A.L."/>
            <person name="Seitz K."/>
            <person name="Gong X."/>
            <person name="Baker B.J."/>
            <person name="Banfield J.F."/>
        </authorList>
    </citation>
    <scope>NUCLEOTIDE SEQUENCE</scope>
    <source>
        <strain evidence="5">RIFCSPLOWO2_01_FULL_AR10_48_17</strain>
    </source>
</reference>
<dbReference type="InterPro" id="IPR001266">
    <property type="entry name" value="Ribosomal_eS19"/>
</dbReference>
<evidence type="ECO:0000313" key="5">
    <source>
        <dbReference type="EMBL" id="MBS3061255.1"/>
    </source>
</evidence>
<evidence type="ECO:0000256" key="1">
    <source>
        <dbReference type="ARBA" id="ARBA00010014"/>
    </source>
</evidence>
<dbReference type="Proteomes" id="UP000675968">
    <property type="component" value="Unassembled WGS sequence"/>
</dbReference>
<dbReference type="GO" id="GO:0003735">
    <property type="term" value="F:structural constituent of ribosome"/>
    <property type="evidence" value="ECO:0007669"/>
    <property type="project" value="InterPro"/>
</dbReference>
<feature type="compositionally biased region" description="Basic and acidic residues" evidence="4">
    <location>
        <begin position="153"/>
        <end position="167"/>
    </location>
</feature>
<accession>A0A8T4LD53</accession>
<evidence type="ECO:0000313" key="6">
    <source>
        <dbReference type="Proteomes" id="UP000675968"/>
    </source>
</evidence>
<dbReference type="EMBL" id="JAGVWC010000008">
    <property type="protein sequence ID" value="MBS3061255.1"/>
    <property type="molecule type" value="Genomic_DNA"/>
</dbReference>
<dbReference type="InterPro" id="IPR027548">
    <property type="entry name" value="Ribosomal_eS19_archaeal"/>
</dbReference>
<dbReference type="SMART" id="SM01413">
    <property type="entry name" value="Ribosomal_S19e"/>
    <property type="match status" value="1"/>
</dbReference>
<dbReference type="InterPro" id="IPR036390">
    <property type="entry name" value="WH_DNA-bd_sf"/>
</dbReference>
<dbReference type="Gene3D" id="1.10.10.10">
    <property type="entry name" value="Winged helix-like DNA-binding domain superfamily/Winged helix DNA-binding domain"/>
    <property type="match status" value="1"/>
</dbReference>